<dbReference type="GO" id="GO:0016020">
    <property type="term" value="C:membrane"/>
    <property type="evidence" value="ECO:0007669"/>
    <property type="project" value="TreeGrafter"/>
</dbReference>
<dbReference type="KEGG" id="rop:ROP_pKNR-00900"/>
<gene>
    <name evidence="5" type="ordered locus">ROP_pKNR-00900</name>
</gene>
<feature type="transmembrane region" description="Helical" evidence="2">
    <location>
        <begin position="31"/>
        <end position="48"/>
    </location>
</feature>
<dbReference type="HOGENOM" id="CLU_005679_10_1_11"/>
<reference evidence="5 6" key="1">
    <citation type="submission" date="2009-03" db="EMBL/GenBank/DDBJ databases">
        <title>Comparison of the complete genome sequences of Rhodococcus erythropolis PR4 and Rhodococcus opacus B4.</title>
        <authorList>
            <person name="Takarada H."/>
            <person name="Sekine M."/>
            <person name="Hosoyama A."/>
            <person name="Yamada R."/>
            <person name="Fujisawa T."/>
            <person name="Omata S."/>
            <person name="Shimizu A."/>
            <person name="Tsukatani N."/>
            <person name="Tanikawa S."/>
            <person name="Fujita N."/>
            <person name="Harayama S."/>
        </authorList>
    </citation>
    <scope>NUCLEOTIDE SEQUENCE [LARGE SCALE GENOMIC DNA]</scope>
    <source>
        <strain evidence="5 6">B4</strain>
        <plasmid evidence="5 6">pKNR</plasmid>
    </source>
</reference>
<feature type="domain" description="Acyltransferase 3" evidence="3">
    <location>
        <begin position="28"/>
        <end position="360"/>
    </location>
</feature>
<accession>C1BEE2</accession>
<dbReference type="GO" id="GO:0009103">
    <property type="term" value="P:lipopolysaccharide biosynthetic process"/>
    <property type="evidence" value="ECO:0007669"/>
    <property type="project" value="TreeGrafter"/>
</dbReference>
<feature type="transmembrane region" description="Helical" evidence="2">
    <location>
        <begin position="94"/>
        <end position="113"/>
    </location>
</feature>
<keyword evidence="5" id="KW-0012">Acyltransferase</keyword>
<feature type="transmembrane region" description="Helical" evidence="2">
    <location>
        <begin position="344"/>
        <end position="363"/>
    </location>
</feature>
<evidence type="ECO:0000256" key="1">
    <source>
        <dbReference type="SAM" id="MobiDB-lite"/>
    </source>
</evidence>
<evidence type="ECO:0000313" key="5">
    <source>
        <dbReference type="EMBL" id="BAH56182.1"/>
    </source>
</evidence>
<dbReference type="PANTHER" id="PTHR23028:SF53">
    <property type="entry name" value="ACYL_TRANSF_3 DOMAIN-CONTAINING PROTEIN"/>
    <property type="match status" value="1"/>
</dbReference>
<feature type="transmembrane region" description="Helical" evidence="2">
    <location>
        <begin position="166"/>
        <end position="183"/>
    </location>
</feature>
<keyword evidence="2" id="KW-1133">Transmembrane helix</keyword>
<feature type="transmembrane region" description="Helical" evidence="2">
    <location>
        <begin position="406"/>
        <end position="424"/>
    </location>
</feature>
<dbReference type="Proteomes" id="UP000002212">
    <property type="component" value="Plasmid pKNR"/>
</dbReference>
<proteinExistence type="predicted"/>
<keyword evidence="5" id="KW-0614">Plasmid</keyword>
<dbReference type="Pfam" id="PF19040">
    <property type="entry name" value="SGNH"/>
    <property type="match status" value="1"/>
</dbReference>
<evidence type="ECO:0000256" key="2">
    <source>
        <dbReference type="SAM" id="Phobius"/>
    </source>
</evidence>
<dbReference type="InterPro" id="IPR002656">
    <property type="entry name" value="Acyl_transf_3_dom"/>
</dbReference>
<feature type="transmembrane region" description="Helical" evidence="2">
    <location>
        <begin position="221"/>
        <end position="243"/>
    </location>
</feature>
<name>C1BEE2_RHOOB</name>
<geneLocation type="plasmid" evidence="5 6">
    <name>pKNR</name>
</geneLocation>
<evidence type="ECO:0000313" key="6">
    <source>
        <dbReference type="Proteomes" id="UP000002212"/>
    </source>
</evidence>
<keyword evidence="2" id="KW-0472">Membrane</keyword>
<dbReference type="EMBL" id="AP011118">
    <property type="protein sequence ID" value="BAH56182.1"/>
    <property type="molecule type" value="Genomic_DNA"/>
</dbReference>
<feature type="transmembrane region" description="Helical" evidence="2">
    <location>
        <begin position="54"/>
        <end position="73"/>
    </location>
</feature>
<evidence type="ECO:0000259" key="3">
    <source>
        <dbReference type="Pfam" id="PF01757"/>
    </source>
</evidence>
<keyword evidence="2" id="KW-0812">Transmembrane</keyword>
<feature type="transmembrane region" description="Helical" evidence="2">
    <location>
        <begin position="255"/>
        <end position="272"/>
    </location>
</feature>
<feature type="transmembrane region" description="Helical" evidence="2">
    <location>
        <begin position="190"/>
        <end position="209"/>
    </location>
</feature>
<sequence>MVTSLLPGSRRGARRRGMGEAKPKQRLDIQGLRMVAVMLVVLSHLFHWPRGGFIGVDVFFVISGFLITGSLLHTFEKTGKISFSNFYRRRIRRIVPIATLVLFATIVASYFIYTGARFKSTVLDAVAAFFFVSNWRFGIEGTDYFNSAGPVSPLQHYWSLSVEEQFYFVWPAVILATGIVVMRKSWSVRARLVLAAAVMGTAVLVSFWYSVLNTEGSPTWAYFSTLARVWELGVGALLAISIGYFERIPDWARPYIAWTGLIAIGAGAFAITETGGGFPAPWAAVPVLGAALVIAAGVSGDQKHLQILTNRGSTYIGDISYSLYLWHWPIIILLASLADRNNHYFAAALLLMFGISIASYHFFENPIRNSNWLATRKEKQERNLLAKSRWRLPTLRMSESNQTRGIVALALITAGLVAFTLAPVSPATAPPVRTAAPAIAAVTGKVVGPEQSKLAQSIASAVQATSWPELNPSMDAVIKGRQAPPDIVPCGLVDRPETTACIWGNPLAPRSIFVLGDSVAMTYVEPLRKFAEKSNGQWSVRSEAMFGCPFVDLELRAADDEIGAACPTRKASAIRSLNEIRPEVVVIANSYSDGANDKWAAGITRMTDQFAGNVGKIVFLSSPPDDVNIGECYNRVNSPADCISRVTGTWFERFTTEQYLADSLNGTFLDSRKWFCTPEDYCPSFVGTTPAKMDAKHMTPAYADLISPAFAEALLDALE</sequence>
<dbReference type="InterPro" id="IPR043968">
    <property type="entry name" value="SGNH"/>
</dbReference>
<protein>
    <submittedName>
        <fullName evidence="5">Putative acyltransferase</fullName>
        <ecNumber evidence="5">2.3.1.-</ecNumber>
    </submittedName>
</protein>
<dbReference type="PATRIC" id="fig|632772.20.peg.7663"/>
<dbReference type="Pfam" id="PF01757">
    <property type="entry name" value="Acyl_transf_3"/>
    <property type="match status" value="1"/>
</dbReference>
<dbReference type="AlphaFoldDB" id="C1BEE2"/>
<dbReference type="InterPro" id="IPR050879">
    <property type="entry name" value="Acyltransferase_3"/>
</dbReference>
<feature type="region of interest" description="Disordered" evidence="1">
    <location>
        <begin position="1"/>
        <end position="24"/>
    </location>
</feature>
<dbReference type="GO" id="GO:0016747">
    <property type="term" value="F:acyltransferase activity, transferring groups other than amino-acyl groups"/>
    <property type="evidence" value="ECO:0007669"/>
    <property type="project" value="InterPro"/>
</dbReference>
<feature type="transmembrane region" description="Helical" evidence="2">
    <location>
        <begin position="278"/>
        <end position="298"/>
    </location>
</feature>
<feature type="transmembrane region" description="Helical" evidence="2">
    <location>
        <begin position="319"/>
        <end position="338"/>
    </location>
</feature>
<organism evidence="5 6">
    <name type="scientific">Rhodococcus opacus (strain B4)</name>
    <dbReference type="NCBI Taxonomy" id="632772"/>
    <lineage>
        <taxon>Bacteria</taxon>
        <taxon>Bacillati</taxon>
        <taxon>Actinomycetota</taxon>
        <taxon>Actinomycetes</taxon>
        <taxon>Mycobacteriales</taxon>
        <taxon>Nocardiaceae</taxon>
        <taxon>Rhodococcus</taxon>
    </lineage>
</organism>
<dbReference type="EC" id="2.3.1.-" evidence="5"/>
<evidence type="ECO:0000259" key="4">
    <source>
        <dbReference type="Pfam" id="PF19040"/>
    </source>
</evidence>
<dbReference type="PANTHER" id="PTHR23028">
    <property type="entry name" value="ACETYLTRANSFERASE"/>
    <property type="match status" value="1"/>
</dbReference>
<dbReference type="SUPFAM" id="SSF52266">
    <property type="entry name" value="SGNH hydrolase"/>
    <property type="match status" value="1"/>
</dbReference>
<feature type="domain" description="SGNH" evidence="4">
    <location>
        <begin position="499"/>
        <end position="711"/>
    </location>
</feature>
<keyword evidence="5" id="KW-0808">Transferase</keyword>